<dbReference type="RefSeq" id="WP_174195327.1">
    <property type="nucleotide sequence ID" value="NZ_JABULH010000020.1"/>
</dbReference>
<dbReference type="Pfam" id="PF14525">
    <property type="entry name" value="AraC_binding_2"/>
    <property type="match status" value="1"/>
</dbReference>
<dbReference type="PROSITE" id="PS01124">
    <property type="entry name" value="HTH_ARAC_FAMILY_2"/>
    <property type="match status" value="1"/>
</dbReference>
<evidence type="ECO:0000256" key="1">
    <source>
        <dbReference type="ARBA" id="ARBA00023015"/>
    </source>
</evidence>
<evidence type="ECO:0000256" key="3">
    <source>
        <dbReference type="ARBA" id="ARBA00023163"/>
    </source>
</evidence>
<dbReference type="InterPro" id="IPR009057">
    <property type="entry name" value="Homeodomain-like_sf"/>
</dbReference>
<name>A0ABX2JM07_9SPHN</name>
<evidence type="ECO:0000256" key="4">
    <source>
        <dbReference type="SAM" id="MobiDB-lite"/>
    </source>
</evidence>
<accession>A0ABX2JM07</accession>
<feature type="region of interest" description="Disordered" evidence="4">
    <location>
        <begin position="294"/>
        <end position="314"/>
    </location>
</feature>
<comment type="caution">
    <text evidence="6">The sequence shown here is derived from an EMBL/GenBank/DDBJ whole genome shotgun (WGS) entry which is preliminary data.</text>
</comment>
<sequence>MDEREARRAYLDRLDDVLATDFLQPFDAVMDAYRLDAFGVLVLESSARRTIRTAARIAEDRYEAINVQYVARGAASGNANGRTVTSLPGTVMILDYGQPFTITDHERRDVINIALPRASFPTRNATAWHGAILEGATATMLARFMATLAETLSLLPADSAAGMEQAFVALLTAAVGGAIGGAKAGAPGGADARLIQRAGQLVDDRIASPELDPAWLAGKLNVSRSELYSVMERFGGVSRFILQRRLARARTALEDTSDQRRIGAIAFAFGFASEAHFARAFRAAFGTTASAVRRATSAKPDAPHAKSGTDSQEI</sequence>
<reference evidence="6 7" key="1">
    <citation type="submission" date="2020-06" db="EMBL/GenBank/DDBJ databases">
        <title>Sphingomonas hominis sp. nov., a member of the Sphingomonas, isolated from the hair of a 22-year-old girl.</title>
        <authorList>
            <person name="Zhang D.-F."/>
            <person name="Cui X.-W."/>
        </authorList>
    </citation>
    <scope>NUCLEOTIDE SEQUENCE [LARGE SCALE GENOMIC DNA]</scope>
    <source>
        <strain evidence="6 7">HHU CXW</strain>
    </source>
</reference>
<dbReference type="InterPro" id="IPR050204">
    <property type="entry name" value="AraC_XylS_family_regulators"/>
</dbReference>
<evidence type="ECO:0000313" key="7">
    <source>
        <dbReference type="Proteomes" id="UP000621447"/>
    </source>
</evidence>
<dbReference type="InterPro" id="IPR018060">
    <property type="entry name" value="HTH_AraC"/>
</dbReference>
<keyword evidence="2" id="KW-0238">DNA-binding</keyword>
<keyword evidence="1" id="KW-0805">Transcription regulation</keyword>
<keyword evidence="7" id="KW-1185">Reference proteome</keyword>
<evidence type="ECO:0000256" key="2">
    <source>
        <dbReference type="ARBA" id="ARBA00023125"/>
    </source>
</evidence>
<organism evidence="6 7">
    <name type="scientific">Sphingomonas hominis</name>
    <dbReference type="NCBI Taxonomy" id="2741495"/>
    <lineage>
        <taxon>Bacteria</taxon>
        <taxon>Pseudomonadati</taxon>
        <taxon>Pseudomonadota</taxon>
        <taxon>Alphaproteobacteria</taxon>
        <taxon>Sphingomonadales</taxon>
        <taxon>Sphingomonadaceae</taxon>
        <taxon>Sphingomonas</taxon>
    </lineage>
</organism>
<dbReference type="Proteomes" id="UP000621447">
    <property type="component" value="Unassembled WGS sequence"/>
</dbReference>
<dbReference type="InterPro" id="IPR035418">
    <property type="entry name" value="AraC-bd_2"/>
</dbReference>
<dbReference type="PROSITE" id="PS00041">
    <property type="entry name" value="HTH_ARAC_FAMILY_1"/>
    <property type="match status" value="1"/>
</dbReference>
<evidence type="ECO:0000259" key="5">
    <source>
        <dbReference type="PROSITE" id="PS01124"/>
    </source>
</evidence>
<dbReference type="PANTHER" id="PTHR46796">
    <property type="entry name" value="HTH-TYPE TRANSCRIPTIONAL ACTIVATOR RHAS-RELATED"/>
    <property type="match status" value="1"/>
</dbReference>
<feature type="domain" description="HTH araC/xylS-type" evidence="5">
    <location>
        <begin position="196"/>
        <end position="295"/>
    </location>
</feature>
<dbReference type="EMBL" id="JABULH010000020">
    <property type="protein sequence ID" value="NTS66849.1"/>
    <property type="molecule type" value="Genomic_DNA"/>
</dbReference>
<proteinExistence type="predicted"/>
<protein>
    <submittedName>
        <fullName evidence="6">Helix-turn-helix domain-containing protein</fullName>
    </submittedName>
</protein>
<keyword evidence="3" id="KW-0804">Transcription</keyword>
<dbReference type="Gene3D" id="1.10.10.60">
    <property type="entry name" value="Homeodomain-like"/>
    <property type="match status" value="1"/>
</dbReference>
<dbReference type="SMART" id="SM00342">
    <property type="entry name" value="HTH_ARAC"/>
    <property type="match status" value="1"/>
</dbReference>
<evidence type="ECO:0000313" key="6">
    <source>
        <dbReference type="EMBL" id="NTS66849.1"/>
    </source>
</evidence>
<dbReference type="InterPro" id="IPR018062">
    <property type="entry name" value="HTH_AraC-typ_CS"/>
</dbReference>
<gene>
    <name evidence="6" type="ORF">HRV97_17045</name>
</gene>
<dbReference type="Pfam" id="PF12833">
    <property type="entry name" value="HTH_18"/>
    <property type="match status" value="1"/>
</dbReference>
<dbReference type="PANTHER" id="PTHR46796:SF6">
    <property type="entry name" value="ARAC SUBFAMILY"/>
    <property type="match status" value="1"/>
</dbReference>
<dbReference type="SUPFAM" id="SSF46689">
    <property type="entry name" value="Homeodomain-like"/>
    <property type="match status" value="1"/>
</dbReference>